<name>A0ABZ2AQG0_9TREE</name>
<feature type="compositionally biased region" description="Polar residues" evidence="2">
    <location>
        <begin position="265"/>
        <end position="275"/>
    </location>
</feature>
<dbReference type="InterPro" id="IPR012677">
    <property type="entry name" value="Nucleotide-bd_a/b_plait_sf"/>
</dbReference>
<dbReference type="CDD" id="cd12363">
    <property type="entry name" value="RRM_TRA2"/>
    <property type="match status" value="1"/>
</dbReference>
<evidence type="ECO:0000256" key="2">
    <source>
        <dbReference type="SAM" id="MobiDB-lite"/>
    </source>
</evidence>
<keyword evidence="5" id="KW-1185">Reference proteome</keyword>
<feature type="compositionally biased region" description="Basic and acidic residues" evidence="2">
    <location>
        <begin position="277"/>
        <end position="291"/>
    </location>
</feature>
<accession>A0ABZ2AQG0</accession>
<evidence type="ECO:0000313" key="4">
    <source>
        <dbReference type="EMBL" id="WVO20737.1"/>
    </source>
</evidence>
<dbReference type="GeneID" id="89988811"/>
<dbReference type="PROSITE" id="PS50102">
    <property type="entry name" value="RRM"/>
    <property type="match status" value="1"/>
</dbReference>
<dbReference type="SUPFAM" id="SSF54928">
    <property type="entry name" value="RNA-binding domain, RBD"/>
    <property type="match status" value="1"/>
</dbReference>
<reference evidence="4 5" key="1">
    <citation type="submission" date="2024-01" db="EMBL/GenBank/DDBJ databases">
        <title>Comparative genomics of Cryptococcus and Kwoniella reveals pathogenesis evolution and contrasting modes of karyotype evolution via chromosome fusion or intercentromeric recombination.</title>
        <authorList>
            <person name="Coelho M.A."/>
            <person name="David-Palma M."/>
            <person name="Shea T."/>
            <person name="Bowers K."/>
            <person name="McGinley-Smith S."/>
            <person name="Mohammad A.W."/>
            <person name="Gnirke A."/>
            <person name="Yurkov A.M."/>
            <person name="Nowrousian M."/>
            <person name="Sun S."/>
            <person name="Cuomo C.A."/>
            <person name="Heitman J."/>
        </authorList>
    </citation>
    <scope>NUCLEOTIDE SEQUENCE [LARGE SCALE GENOMIC DNA]</scope>
    <source>
        <strain evidence="4 5">7685027</strain>
    </source>
</reference>
<proteinExistence type="predicted"/>
<dbReference type="Gene3D" id="3.30.70.330">
    <property type="match status" value="1"/>
</dbReference>
<dbReference type="RefSeq" id="XP_064719976.1">
    <property type="nucleotide sequence ID" value="XM_064863904.1"/>
</dbReference>
<protein>
    <recommendedName>
        <fullName evidence="3">RRM domain-containing protein</fullName>
    </recommendedName>
</protein>
<dbReference type="InterPro" id="IPR000504">
    <property type="entry name" value="RRM_dom"/>
</dbReference>
<evidence type="ECO:0000259" key="3">
    <source>
        <dbReference type="PROSITE" id="PS50102"/>
    </source>
</evidence>
<sequence>MAFSAAYVPSSPGPGEYNPPYPGYISYSSIARPLFSERSPTVNWERNLERYICGSDAMSHEWDELMTLNSYASSPRSPPVFSKVKPTNILGLFGLSIRTSEKDLQDEFSRHGEVEKVVIVYDQRTGRSRGFGFITMRSIKDATQCIEKLNGFTIHGRNIRVDYSATLRPHDPTPGQYLGPKRPTISDERPLSRDGRYDDFLEIDESLHGASHRHHFNRSKGRYETRDDQSLYRLRRLEEADSYYRGRHDRRGTHEYRYRRISLSPRRNTYETSPNRGRRDIAYESRCRRSQ</sequence>
<feature type="region of interest" description="Disordered" evidence="2">
    <location>
        <begin position="265"/>
        <end position="291"/>
    </location>
</feature>
<evidence type="ECO:0000313" key="5">
    <source>
        <dbReference type="Proteomes" id="UP001432216"/>
    </source>
</evidence>
<evidence type="ECO:0000256" key="1">
    <source>
        <dbReference type="PROSITE-ProRule" id="PRU00176"/>
    </source>
</evidence>
<feature type="compositionally biased region" description="Basic and acidic residues" evidence="2">
    <location>
        <begin position="184"/>
        <end position="193"/>
    </location>
</feature>
<dbReference type="Proteomes" id="UP001432216">
    <property type="component" value="Chromosome 3"/>
</dbReference>
<gene>
    <name evidence="4" type="ORF">IAS62_002037</name>
</gene>
<dbReference type="EMBL" id="CP143808">
    <property type="protein sequence ID" value="WVO20737.1"/>
    <property type="molecule type" value="Genomic_DNA"/>
</dbReference>
<organism evidence="4 5">
    <name type="scientific">Cryptococcus decagattii</name>
    <dbReference type="NCBI Taxonomy" id="1859122"/>
    <lineage>
        <taxon>Eukaryota</taxon>
        <taxon>Fungi</taxon>
        <taxon>Dikarya</taxon>
        <taxon>Basidiomycota</taxon>
        <taxon>Agaricomycotina</taxon>
        <taxon>Tremellomycetes</taxon>
        <taxon>Tremellales</taxon>
        <taxon>Cryptococcaceae</taxon>
        <taxon>Cryptococcus</taxon>
        <taxon>Cryptococcus gattii species complex</taxon>
    </lineage>
</organism>
<dbReference type="PANTHER" id="PTHR48034">
    <property type="entry name" value="TRANSFORMER-2 SEX-DETERMINING PROTEIN-RELATED"/>
    <property type="match status" value="1"/>
</dbReference>
<dbReference type="SMART" id="SM00360">
    <property type="entry name" value="RRM"/>
    <property type="match status" value="1"/>
</dbReference>
<dbReference type="Pfam" id="PF00076">
    <property type="entry name" value="RRM_1"/>
    <property type="match status" value="1"/>
</dbReference>
<feature type="region of interest" description="Disordered" evidence="2">
    <location>
        <begin position="167"/>
        <end position="193"/>
    </location>
</feature>
<feature type="domain" description="RRM" evidence="3">
    <location>
        <begin position="88"/>
        <end position="166"/>
    </location>
</feature>
<keyword evidence="1" id="KW-0694">RNA-binding</keyword>
<dbReference type="InterPro" id="IPR035979">
    <property type="entry name" value="RBD_domain_sf"/>
</dbReference>
<dbReference type="InterPro" id="IPR050441">
    <property type="entry name" value="RBM"/>
</dbReference>